<evidence type="ECO:0000256" key="1">
    <source>
        <dbReference type="ARBA" id="ARBA00022679"/>
    </source>
</evidence>
<dbReference type="SUPFAM" id="SSF55729">
    <property type="entry name" value="Acyl-CoA N-acyltransferases (Nat)"/>
    <property type="match status" value="1"/>
</dbReference>
<evidence type="ECO:0000259" key="3">
    <source>
        <dbReference type="PROSITE" id="PS51186"/>
    </source>
</evidence>
<dbReference type="GeneID" id="13885834"/>
<name>H2AU26_KAZAF</name>
<dbReference type="STRING" id="1071382.H2AU26"/>
<dbReference type="InParanoid" id="H2AU26"/>
<dbReference type="EMBL" id="HE650824">
    <property type="protein sequence ID" value="CCF57876.1"/>
    <property type="molecule type" value="Genomic_DNA"/>
</dbReference>
<dbReference type="InterPro" id="IPR051016">
    <property type="entry name" value="Diverse_Substrate_AcTransf"/>
</dbReference>
<dbReference type="PANTHER" id="PTHR10545">
    <property type="entry name" value="DIAMINE N-ACETYLTRANSFERASE"/>
    <property type="match status" value="1"/>
</dbReference>
<dbReference type="InterPro" id="IPR016181">
    <property type="entry name" value="Acyl_CoA_acyltransferase"/>
</dbReference>
<dbReference type="eggNOG" id="KOG3216">
    <property type="taxonomic scope" value="Eukaryota"/>
</dbReference>
<keyword evidence="1" id="KW-0808">Transferase</keyword>
<proteinExistence type="predicted"/>
<evidence type="ECO:0000256" key="2">
    <source>
        <dbReference type="ARBA" id="ARBA00023315"/>
    </source>
</evidence>
<reference evidence="4 5" key="1">
    <citation type="journal article" date="2011" name="Proc. Natl. Acad. Sci. U.S.A.">
        <title>Evolutionary erosion of yeast sex chromosomes by mating-type switching accidents.</title>
        <authorList>
            <person name="Gordon J.L."/>
            <person name="Armisen D."/>
            <person name="Proux-Wera E."/>
            <person name="Oheigeartaigh S.S."/>
            <person name="Byrne K.P."/>
            <person name="Wolfe K.H."/>
        </authorList>
    </citation>
    <scope>NUCLEOTIDE SEQUENCE [LARGE SCALE GENOMIC DNA]</scope>
    <source>
        <strain evidence="5">ATCC 22294 / BCRC 22015 / CBS 2517 / CECT 1963 / NBRC 1671 / NRRL Y-8276</strain>
    </source>
</reference>
<sequence>MSTNQGTESTENNDITVRLVDKDDKNSWKELWTLFMEFQQTSLPEEQEELNFRRFIDPEVNMWSALAIDEASGRAIGMANFFSHMSTWDLTDIIYLNDLYVREDVRTRGIGRKLIDFVYEHADKMGTPKVYWWTDEHNHRAQLLYTKVGKRTPKVVYKRIGY</sequence>
<dbReference type="HOGENOM" id="CLU_013985_32_0_1"/>
<dbReference type="OrthoDB" id="7305308at2759"/>
<dbReference type="KEGG" id="kaf:KAFR_0D02290"/>
<dbReference type="CDD" id="cd04301">
    <property type="entry name" value="NAT_SF"/>
    <property type="match status" value="1"/>
</dbReference>
<keyword evidence="2" id="KW-0012">Acyltransferase</keyword>
<dbReference type="GO" id="GO:0008080">
    <property type="term" value="F:N-acetyltransferase activity"/>
    <property type="evidence" value="ECO:0007669"/>
    <property type="project" value="TreeGrafter"/>
</dbReference>
<dbReference type="Pfam" id="PF00583">
    <property type="entry name" value="Acetyltransf_1"/>
    <property type="match status" value="1"/>
</dbReference>
<dbReference type="PROSITE" id="PS51186">
    <property type="entry name" value="GNAT"/>
    <property type="match status" value="1"/>
</dbReference>
<dbReference type="GO" id="GO:0005737">
    <property type="term" value="C:cytoplasm"/>
    <property type="evidence" value="ECO:0007669"/>
    <property type="project" value="TreeGrafter"/>
</dbReference>
<protein>
    <recommendedName>
        <fullName evidence="3">N-acetyltransferase domain-containing protein</fullName>
    </recommendedName>
</protein>
<dbReference type="Proteomes" id="UP000005220">
    <property type="component" value="Chromosome 4"/>
</dbReference>
<organism evidence="4 5">
    <name type="scientific">Kazachstania africana (strain ATCC 22294 / BCRC 22015 / CBS 2517 / CECT 1963 / NBRC 1671 / NRRL Y-8276)</name>
    <name type="common">Yeast</name>
    <name type="synonym">Kluyveromyces africanus</name>
    <dbReference type="NCBI Taxonomy" id="1071382"/>
    <lineage>
        <taxon>Eukaryota</taxon>
        <taxon>Fungi</taxon>
        <taxon>Dikarya</taxon>
        <taxon>Ascomycota</taxon>
        <taxon>Saccharomycotina</taxon>
        <taxon>Saccharomycetes</taxon>
        <taxon>Saccharomycetales</taxon>
        <taxon>Saccharomycetaceae</taxon>
        <taxon>Kazachstania</taxon>
    </lineage>
</organism>
<dbReference type="FunCoup" id="H2AU26">
    <property type="interactions" value="38"/>
</dbReference>
<keyword evidence="5" id="KW-1185">Reference proteome</keyword>
<dbReference type="InterPro" id="IPR000182">
    <property type="entry name" value="GNAT_dom"/>
</dbReference>
<accession>H2AU26</accession>
<dbReference type="PANTHER" id="PTHR10545:SF29">
    <property type="entry name" value="GH14572P-RELATED"/>
    <property type="match status" value="1"/>
</dbReference>
<feature type="domain" description="N-acetyltransferase" evidence="3">
    <location>
        <begin position="15"/>
        <end position="162"/>
    </location>
</feature>
<dbReference type="RefSeq" id="XP_003957011.1">
    <property type="nucleotide sequence ID" value="XM_003956962.1"/>
</dbReference>
<dbReference type="Gene3D" id="3.40.630.30">
    <property type="match status" value="1"/>
</dbReference>
<evidence type="ECO:0000313" key="4">
    <source>
        <dbReference type="EMBL" id="CCF57876.1"/>
    </source>
</evidence>
<dbReference type="AlphaFoldDB" id="H2AU26"/>
<evidence type="ECO:0000313" key="5">
    <source>
        <dbReference type="Proteomes" id="UP000005220"/>
    </source>
</evidence>
<gene>
    <name evidence="4" type="primary">KAFR0D02290</name>
    <name evidence="4" type="ORF">KAFR_0D02290</name>
</gene>